<dbReference type="SUPFAM" id="SSF88946">
    <property type="entry name" value="Sigma2 domain of RNA polymerase sigma factors"/>
    <property type="match status" value="1"/>
</dbReference>
<protein>
    <submittedName>
        <fullName evidence="7">RNA polymerase sigma-70 factor, ECF subfamily</fullName>
    </submittedName>
</protein>
<evidence type="ECO:0000256" key="2">
    <source>
        <dbReference type="ARBA" id="ARBA00023015"/>
    </source>
</evidence>
<dbReference type="Gene3D" id="1.10.10.10">
    <property type="entry name" value="Winged helix-like DNA-binding domain superfamily/Winged helix DNA-binding domain"/>
    <property type="match status" value="1"/>
</dbReference>
<name>A0A521B5T5_9SPHI</name>
<dbReference type="NCBIfam" id="TIGR02937">
    <property type="entry name" value="sigma70-ECF"/>
    <property type="match status" value="1"/>
</dbReference>
<dbReference type="GO" id="GO:0003677">
    <property type="term" value="F:DNA binding"/>
    <property type="evidence" value="ECO:0007669"/>
    <property type="project" value="InterPro"/>
</dbReference>
<dbReference type="InterPro" id="IPR036388">
    <property type="entry name" value="WH-like_DNA-bd_sf"/>
</dbReference>
<keyword evidence="3" id="KW-0731">Sigma factor</keyword>
<keyword evidence="2" id="KW-0805">Transcription regulation</keyword>
<dbReference type="PANTHER" id="PTHR43133:SF46">
    <property type="entry name" value="RNA POLYMERASE SIGMA-70 FACTOR ECF SUBFAMILY"/>
    <property type="match status" value="1"/>
</dbReference>
<dbReference type="PANTHER" id="PTHR43133">
    <property type="entry name" value="RNA POLYMERASE ECF-TYPE SIGMA FACTO"/>
    <property type="match status" value="1"/>
</dbReference>
<feature type="domain" description="RNA polymerase sigma factor 70 region 4 type 2" evidence="6">
    <location>
        <begin position="120"/>
        <end position="170"/>
    </location>
</feature>
<dbReference type="EMBL" id="FXTN01000002">
    <property type="protein sequence ID" value="SMO42472.1"/>
    <property type="molecule type" value="Genomic_DNA"/>
</dbReference>
<gene>
    <name evidence="7" type="ORF">SAMN06265348_10233</name>
</gene>
<dbReference type="GO" id="GO:0006352">
    <property type="term" value="P:DNA-templated transcription initiation"/>
    <property type="evidence" value="ECO:0007669"/>
    <property type="project" value="InterPro"/>
</dbReference>
<feature type="domain" description="RNA polymerase sigma-70 region 2" evidence="5">
    <location>
        <begin position="24"/>
        <end position="89"/>
    </location>
</feature>
<dbReference type="InterPro" id="IPR013325">
    <property type="entry name" value="RNA_pol_sigma_r2"/>
</dbReference>
<comment type="similarity">
    <text evidence="1">Belongs to the sigma-70 factor family. ECF subfamily.</text>
</comment>
<dbReference type="Pfam" id="PF04542">
    <property type="entry name" value="Sigma70_r2"/>
    <property type="match status" value="1"/>
</dbReference>
<accession>A0A521B5T5</accession>
<dbReference type="InterPro" id="IPR013324">
    <property type="entry name" value="RNA_pol_sigma_r3/r4-like"/>
</dbReference>
<sequence>MDLNNEQLIPLLLSGDERTFEGVYKHFLKPLHVYAITMLKDEEAARGTVQNIFLKLWERRSTLNFNGSLKAYLYSAVYHECLNYIRHQKVKLNHQDHLVYTMKNTEEHDSGIELTDLKGKLQQVLNDLPERCRTVFQLSRFEELKYREIADQMGISVKTVEAQMGKALKILRHELADYLPLIIWVISHQFIIFK</sequence>
<evidence type="ECO:0000259" key="6">
    <source>
        <dbReference type="Pfam" id="PF08281"/>
    </source>
</evidence>
<organism evidence="7 8">
    <name type="scientific">Pedobacter westerhofensis</name>
    <dbReference type="NCBI Taxonomy" id="425512"/>
    <lineage>
        <taxon>Bacteria</taxon>
        <taxon>Pseudomonadati</taxon>
        <taxon>Bacteroidota</taxon>
        <taxon>Sphingobacteriia</taxon>
        <taxon>Sphingobacteriales</taxon>
        <taxon>Sphingobacteriaceae</taxon>
        <taxon>Pedobacter</taxon>
    </lineage>
</organism>
<dbReference type="InterPro" id="IPR039425">
    <property type="entry name" value="RNA_pol_sigma-70-like"/>
</dbReference>
<evidence type="ECO:0000259" key="5">
    <source>
        <dbReference type="Pfam" id="PF04542"/>
    </source>
</evidence>
<dbReference type="Pfam" id="PF08281">
    <property type="entry name" value="Sigma70_r4_2"/>
    <property type="match status" value="1"/>
</dbReference>
<dbReference type="NCBIfam" id="TIGR02985">
    <property type="entry name" value="Sig70_bacteroi1"/>
    <property type="match status" value="1"/>
</dbReference>
<dbReference type="GO" id="GO:0016987">
    <property type="term" value="F:sigma factor activity"/>
    <property type="evidence" value="ECO:0007669"/>
    <property type="project" value="UniProtKB-KW"/>
</dbReference>
<keyword evidence="4" id="KW-0804">Transcription</keyword>
<keyword evidence="8" id="KW-1185">Reference proteome</keyword>
<evidence type="ECO:0000256" key="1">
    <source>
        <dbReference type="ARBA" id="ARBA00010641"/>
    </source>
</evidence>
<evidence type="ECO:0000313" key="7">
    <source>
        <dbReference type="EMBL" id="SMO42472.1"/>
    </source>
</evidence>
<evidence type="ECO:0000256" key="4">
    <source>
        <dbReference type="ARBA" id="ARBA00023163"/>
    </source>
</evidence>
<evidence type="ECO:0000313" key="8">
    <source>
        <dbReference type="Proteomes" id="UP000320300"/>
    </source>
</evidence>
<dbReference type="RefSeq" id="WP_246101314.1">
    <property type="nucleotide sequence ID" value="NZ_CBCSJO010000003.1"/>
</dbReference>
<dbReference type="InterPro" id="IPR014327">
    <property type="entry name" value="RNA_pol_sigma70_bacteroid"/>
</dbReference>
<dbReference type="Proteomes" id="UP000320300">
    <property type="component" value="Unassembled WGS sequence"/>
</dbReference>
<dbReference type="CDD" id="cd06171">
    <property type="entry name" value="Sigma70_r4"/>
    <property type="match status" value="1"/>
</dbReference>
<dbReference type="AlphaFoldDB" id="A0A521B5T5"/>
<proteinExistence type="inferred from homology"/>
<dbReference type="InterPro" id="IPR013249">
    <property type="entry name" value="RNA_pol_sigma70_r4_t2"/>
</dbReference>
<evidence type="ECO:0000256" key="3">
    <source>
        <dbReference type="ARBA" id="ARBA00023082"/>
    </source>
</evidence>
<reference evidence="7 8" key="1">
    <citation type="submission" date="2017-05" db="EMBL/GenBank/DDBJ databases">
        <authorList>
            <person name="Varghese N."/>
            <person name="Submissions S."/>
        </authorList>
    </citation>
    <scope>NUCLEOTIDE SEQUENCE [LARGE SCALE GENOMIC DNA]</scope>
    <source>
        <strain evidence="7 8">DSM 19036</strain>
    </source>
</reference>
<dbReference type="InterPro" id="IPR014284">
    <property type="entry name" value="RNA_pol_sigma-70_dom"/>
</dbReference>
<dbReference type="Gene3D" id="1.10.1740.10">
    <property type="match status" value="1"/>
</dbReference>
<dbReference type="SUPFAM" id="SSF88659">
    <property type="entry name" value="Sigma3 and sigma4 domains of RNA polymerase sigma factors"/>
    <property type="match status" value="1"/>
</dbReference>
<dbReference type="InterPro" id="IPR007627">
    <property type="entry name" value="RNA_pol_sigma70_r2"/>
</dbReference>